<dbReference type="AlphaFoldDB" id="A0A917Q8G2"/>
<reference evidence="1 2" key="1">
    <citation type="journal article" date="2014" name="Int. J. Syst. Evol. Microbiol.">
        <title>Complete genome sequence of Corynebacterium casei LMG S-19264T (=DSM 44701T), isolated from a smear-ripened cheese.</title>
        <authorList>
            <consortium name="US DOE Joint Genome Institute (JGI-PGF)"/>
            <person name="Walter F."/>
            <person name="Albersmeier A."/>
            <person name="Kalinowski J."/>
            <person name="Ruckert C."/>
        </authorList>
    </citation>
    <scope>NUCLEOTIDE SEQUENCE [LARGE SCALE GENOMIC DNA]</scope>
    <source>
        <strain evidence="1 2">CGMCC 1.9161</strain>
    </source>
</reference>
<dbReference type="EMBL" id="BMMF01000006">
    <property type="protein sequence ID" value="GGK35023.1"/>
    <property type="molecule type" value="Genomic_DNA"/>
</dbReference>
<gene>
    <name evidence="1" type="ORF">GCM10011322_22270</name>
</gene>
<dbReference type="Proteomes" id="UP000600449">
    <property type="component" value="Unassembled WGS sequence"/>
</dbReference>
<accession>A0A917Q8G2</accession>
<protein>
    <submittedName>
        <fullName evidence="1">Uncharacterized protein</fullName>
    </submittedName>
</protein>
<evidence type="ECO:0000313" key="2">
    <source>
        <dbReference type="Proteomes" id="UP000600449"/>
    </source>
</evidence>
<sequence length="69" mass="7439">MPFIELTMATVQKPRVLVNTAHVVRVEAHPHATGALVYTTPKSDGSPAIHAVETYETVKGKLRDAESLG</sequence>
<organism evidence="1 2">
    <name type="scientific">Salinarimonas ramus</name>
    <dbReference type="NCBI Taxonomy" id="690164"/>
    <lineage>
        <taxon>Bacteria</taxon>
        <taxon>Pseudomonadati</taxon>
        <taxon>Pseudomonadota</taxon>
        <taxon>Alphaproteobacteria</taxon>
        <taxon>Hyphomicrobiales</taxon>
        <taxon>Salinarimonadaceae</taxon>
        <taxon>Salinarimonas</taxon>
    </lineage>
</organism>
<proteinExistence type="predicted"/>
<evidence type="ECO:0000313" key="1">
    <source>
        <dbReference type="EMBL" id="GGK35023.1"/>
    </source>
</evidence>
<dbReference type="RefSeq" id="WP_188912817.1">
    <property type="nucleotide sequence ID" value="NZ_BMMF01000006.1"/>
</dbReference>
<keyword evidence="2" id="KW-1185">Reference proteome</keyword>
<comment type="caution">
    <text evidence="1">The sequence shown here is derived from an EMBL/GenBank/DDBJ whole genome shotgun (WGS) entry which is preliminary data.</text>
</comment>
<name>A0A917Q8G2_9HYPH</name>